<dbReference type="EMBL" id="PPTA01000001">
    <property type="protein sequence ID" value="TFB07302.1"/>
    <property type="molecule type" value="Genomic_DNA"/>
</dbReference>
<protein>
    <submittedName>
        <fullName evidence="1">Uncharacterized protein</fullName>
    </submittedName>
</protein>
<organism evidence="1 2">
    <name type="scientific">Trichoderma ghanense</name>
    <dbReference type="NCBI Taxonomy" id="65468"/>
    <lineage>
        <taxon>Eukaryota</taxon>
        <taxon>Fungi</taxon>
        <taxon>Dikarya</taxon>
        <taxon>Ascomycota</taxon>
        <taxon>Pezizomycotina</taxon>
        <taxon>Sordariomycetes</taxon>
        <taxon>Hypocreomycetidae</taxon>
        <taxon>Hypocreales</taxon>
        <taxon>Hypocreaceae</taxon>
        <taxon>Trichoderma</taxon>
    </lineage>
</organism>
<gene>
    <name evidence="1" type="ORF">CCMA1212_001229</name>
</gene>
<sequence>MVNGKSILAATIVRSSSEEWRPTKDQNSRRRVNIEADRLAPAIGLPEWGRIGYYRFRELRIQPATGSGGLHGMGVR</sequence>
<accession>A0ABY2HI20</accession>
<dbReference type="RefSeq" id="XP_073563503.1">
    <property type="nucleotide sequence ID" value="XM_073698663.1"/>
</dbReference>
<proteinExistence type="predicted"/>
<name>A0ABY2HI20_9HYPO</name>
<keyword evidence="2" id="KW-1185">Reference proteome</keyword>
<evidence type="ECO:0000313" key="1">
    <source>
        <dbReference type="EMBL" id="TFB07302.1"/>
    </source>
</evidence>
<evidence type="ECO:0000313" key="2">
    <source>
        <dbReference type="Proteomes" id="UP001642720"/>
    </source>
</evidence>
<comment type="caution">
    <text evidence="1">The sequence shown here is derived from an EMBL/GenBank/DDBJ whole genome shotgun (WGS) entry which is preliminary data.</text>
</comment>
<reference evidence="1 2" key="1">
    <citation type="submission" date="2018-01" db="EMBL/GenBank/DDBJ databases">
        <title>Genome characterization of the sugarcane-associated fungus Trichoderma ghanense CCMA-1212 and their application in lignocelulose bioconversion.</title>
        <authorList>
            <person name="Steindorff A.S."/>
            <person name="Mendes T.D."/>
            <person name="Vilela E.S.D."/>
            <person name="Rodrigues D.S."/>
            <person name="Formighieri E.F."/>
            <person name="Melo I.S."/>
            <person name="Favaro L.C.L."/>
        </authorList>
    </citation>
    <scope>NUCLEOTIDE SEQUENCE [LARGE SCALE GENOMIC DNA]</scope>
    <source>
        <strain evidence="1 2">CCMA-1212</strain>
    </source>
</reference>
<dbReference type="GeneID" id="300573113"/>
<dbReference type="Proteomes" id="UP001642720">
    <property type="component" value="Unassembled WGS sequence"/>
</dbReference>